<comment type="caution">
    <text evidence="1">The sequence shown here is derived from an EMBL/GenBank/DDBJ whole genome shotgun (WGS) entry which is preliminary data.</text>
</comment>
<organism evidence="1 2">
    <name type="scientific">Methylobacterium longum</name>
    <dbReference type="NCBI Taxonomy" id="767694"/>
    <lineage>
        <taxon>Bacteria</taxon>
        <taxon>Pseudomonadati</taxon>
        <taxon>Pseudomonadota</taxon>
        <taxon>Alphaproteobacteria</taxon>
        <taxon>Hyphomicrobiales</taxon>
        <taxon>Methylobacteriaceae</taxon>
        <taxon>Methylobacterium</taxon>
    </lineage>
</organism>
<proteinExistence type="predicted"/>
<sequence>MSTDLAMLGVEAQMVIGQRIAMLMVGGPKARAEAQRMVTEKVLAAGSAAMTLAKGGGPHKVVRSYRTKVRANHRRLTKG</sequence>
<reference evidence="2" key="1">
    <citation type="journal article" date="2019" name="Int. J. Syst. Evol. Microbiol.">
        <title>The Global Catalogue of Microorganisms (GCM) 10K type strain sequencing project: providing services to taxonomists for standard genome sequencing and annotation.</title>
        <authorList>
            <consortium name="The Broad Institute Genomics Platform"/>
            <consortium name="The Broad Institute Genome Sequencing Center for Infectious Disease"/>
            <person name="Wu L."/>
            <person name="Ma J."/>
        </authorList>
    </citation>
    <scope>NUCLEOTIDE SEQUENCE [LARGE SCALE GENOMIC DNA]</scope>
    <source>
        <strain evidence="2">CECT 7806</strain>
    </source>
</reference>
<name>A0ABT8AZF6_9HYPH</name>
<accession>A0ABT8AZF6</accession>
<dbReference type="EMBL" id="JAUFPT010000118">
    <property type="protein sequence ID" value="MDN3574856.1"/>
    <property type="molecule type" value="Genomic_DNA"/>
</dbReference>
<protein>
    <submittedName>
        <fullName evidence="1">Uncharacterized protein</fullName>
    </submittedName>
</protein>
<keyword evidence="2" id="KW-1185">Reference proteome</keyword>
<dbReference type="Proteomes" id="UP001244297">
    <property type="component" value="Unassembled WGS sequence"/>
</dbReference>
<evidence type="ECO:0000313" key="1">
    <source>
        <dbReference type="EMBL" id="MDN3574856.1"/>
    </source>
</evidence>
<dbReference type="RefSeq" id="WP_238290841.1">
    <property type="nucleotide sequence ID" value="NZ_BPQS01000028.1"/>
</dbReference>
<evidence type="ECO:0000313" key="2">
    <source>
        <dbReference type="Proteomes" id="UP001244297"/>
    </source>
</evidence>
<gene>
    <name evidence="1" type="ORF">QWZ18_30210</name>
</gene>